<feature type="compositionally biased region" description="Low complexity" evidence="1">
    <location>
        <begin position="60"/>
        <end position="79"/>
    </location>
</feature>
<dbReference type="EMBL" id="KB631761">
    <property type="protein sequence ID" value="ERL85907.1"/>
    <property type="molecule type" value="Genomic_DNA"/>
</dbReference>
<evidence type="ECO:0000313" key="2">
    <source>
        <dbReference type="EMBL" id="ERL85907.1"/>
    </source>
</evidence>
<evidence type="ECO:0000256" key="1">
    <source>
        <dbReference type="SAM" id="MobiDB-lite"/>
    </source>
</evidence>
<evidence type="ECO:0000313" key="3">
    <source>
        <dbReference type="Proteomes" id="UP000030742"/>
    </source>
</evidence>
<proteinExistence type="predicted"/>
<feature type="compositionally biased region" description="Basic and acidic residues" evidence="1">
    <location>
        <begin position="101"/>
        <end position="110"/>
    </location>
</feature>
<gene>
    <name evidence="2" type="ORF">D910_03322</name>
</gene>
<feature type="region of interest" description="Disordered" evidence="1">
    <location>
        <begin position="1"/>
        <end position="151"/>
    </location>
</feature>
<protein>
    <submittedName>
        <fullName evidence="2">Uncharacterized protein</fullName>
    </submittedName>
</protein>
<dbReference type="Proteomes" id="UP000030742">
    <property type="component" value="Unassembled WGS sequence"/>
</dbReference>
<organism evidence="2 3">
    <name type="scientific">Dendroctonus ponderosae</name>
    <name type="common">Mountain pine beetle</name>
    <dbReference type="NCBI Taxonomy" id="77166"/>
    <lineage>
        <taxon>Eukaryota</taxon>
        <taxon>Metazoa</taxon>
        <taxon>Ecdysozoa</taxon>
        <taxon>Arthropoda</taxon>
        <taxon>Hexapoda</taxon>
        <taxon>Insecta</taxon>
        <taxon>Pterygota</taxon>
        <taxon>Neoptera</taxon>
        <taxon>Endopterygota</taxon>
        <taxon>Coleoptera</taxon>
        <taxon>Polyphaga</taxon>
        <taxon>Cucujiformia</taxon>
        <taxon>Curculionidae</taxon>
        <taxon>Scolytinae</taxon>
        <taxon>Dendroctonus</taxon>
    </lineage>
</organism>
<feature type="region of interest" description="Disordered" evidence="1">
    <location>
        <begin position="169"/>
        <end position="280"/>
    </location>
</feature>
<name>U4TYK7_DENPD</name>
<feature type="compositionally biased region" description="Low complexity" evidence="1">
    <location>
        <begin position="89"/>
        <end position="100"/>
    </location>
</feature>
<accession>U4TYK7</accession>
<reference evidence="2 3" key="1">
    <citation type="journal article" date="2013" name="Genome Biol.">
        <title>Draft genome of the mountain pine beetle, Dendroctonus ponderosae Hopkins, a major forest pest.</title>
        <authorList>
            <person name="Keeling C.I."/>
            <person name="Yuen M.M."/>
            <person name="Liao N.Y."/>
            <person name="Docking T.R."/>
            <person name="Chan S.K."/>
            <person name="Taylor G.A."/>
            <person name="Palmquist D.L."/>
            <person name="Jackman S.D."/>
            <person name="Nguyen A."/>
            <person name="Li M."/>
            <person name="Henderson H."/>
            <person name="Janes J.K."/>
            <person name="Zhao Y."/>
            <person name="Pandoh P."/>
            <person name="Moore R."/>
            <person name="Sperling F.A."/>
            <person name="Huber D.P."/>
            <person name="Birol I."/>
            <person name="Jones S.J."/>
            <person name="Bohlmann J."/>
        </authorList>
    </citation>
    <scope>NUCLEOTIDE SEQUENCE</scope>
</reference>
<feature type="compositionally biased region" description="Basic and acidic residues" evidence="1">
    <location>
        <begin position="1"/>
        <end position="12"/>
    </location>
</feature>
<sequence>MSRDDKRARSEPAGESGAAEDASQPLVPVERPSGQSGACGARHGVEEALPELGRHGGARLRGAAARPAAAGHRAALLPPGGVPGRAVHRAAGPAARLPGPLRDRHQDGHAHLSRVGGAQDGRPPRPLPQDGGDRRGRAHPRGAPPAGGHQAALHAVPRAAVLHLQRGLPHRGDEVPGLRPRHRPQDRQVERRGAAHVGRVSGGARGHAATPAGAPLRHAHQNRPVRLLQEQGSGGEQPVHRLRRRQAGGVADRLCQDQSAARGAHRRPPRPLGAWQPRGGPAVRVRSAHFDGWEHPHPGARGALCAPPFGQRQVLSAGRRPGM</sequence>
<feature type="compositionally biased region" description="Basic and acidic residues" evidence="1">
    <location>
        <begin position="183"/>
        <end position="193"/>
    </location>
</feature>
<dbReference type="AlphaFoldDB" id="U4TYK7"/>